<feature type="compositionally biased region" description="Polar residues" evidence="1">
    <location>
        <begin position="358"/>
        <end position="372"/>
    </location>
</feature>
<comment type="caution">
    <text evidence="2">The sequence shown here is derived from an EMBL/GenBank/DDBJ whole genome shotgun (WGS) entry which is preliminary data.</text>
</comment>
<protein>
    <submittedName>
        <fullName evidence="2">Uncharacterized protein</fullName>
    </submittedName>
</protein>
<evidence type="ECO:0000313" key="2">
    <source>
        <dbReference type="EMBL" id="CAF9906237.1"/>
    </source>
</evidence>
<organism evidence="2 3">
    <name type="scientific">Alectoria fallacina</name>
    <dbReference type="NCBI Taxonomy" id="1903189"/>
    <lineage>
        <taxon>Eukaryota</taxon>
        <taxon>Fungi</taxon>
        <taxon>Dikarya</taxon>
        <taxon>Ascomycota</taxon>
        <taxon>Pezizomycotina</taxon>
        <taxon>Lecanoromycetes</taxon>
        <taxon>OSLEUM clade</taxon>
        <taxon>Lecanoromycetidae</taxon>
        <taxon>Lecanorales</taxon>
        <taxon>Lecanorineae</taxon>
        <taxon>Parmeliaceae</taxon>
        <taxon>Alectoria</taxon>
    </lineage>
</organism>
<dbReference type="EMBL" id="CAJPDR010000016">
    <property type="protein sequence ID" value="CAF9906237.1"/>
    <property type="molecule type" value="Genomic_DNA"/>
</dbReference>
<evidence type="ECO:0000313" key="3">
    <source>
        <dbReference type="Proteomes" id="UP000664203"/>
    </source>
</evidence>
<evidence type="ECO:0000256" key="1">
    <source>
        <dbReference type="SAM" id="MobiDB-lite"/>
    </source>
</evidence>
<proteinExistence type="predicted"/>
<accession>A0A8H3EIB1</accession>
<sequence>MPTFYAQKTSVQLSVADLRRASTPNPRTQQSAAASESIRNIAQEFARGSKDGTLTETPLYTDDGSHVRFLGKHGDMPFFMVHTGRNFFDLTTREKRNRRPARMPLAGTCDGDYASMAVDLGKEGDGVGTSQDALIEPNPNYKPPFIPHALCLTVFLSTSSFVHTRDKATMRAEMNDVKIDVYYNGALCGSHYVPRRYSGEAYNMTEHIVRFTGRRIGRLIEKPWIIVPSGQNPNGGLREYRRGKVAYAGAQQRWNDISSSLLAEADKAGRDGQGERPIIGEYLESLAQLSMPKEVEDMQKAGSPKIGIFDVVVIWGKGSKDGPDAPYIIEPTQIRNEGCTSINLDRVVDHSPVQKVTTMTDNTNTAPPQSRSEAPANARSVDDYSYAYPPSVTTFPVPTPNSNTDLLATFPLKQHLFRTLPYETPVKRSRGHYYDVLTTKKTLSEEINSIATGTVFDSKTGFDPTFSTNVRTTRASHASTAGISPISSCPMTRNHTPSQTKIVIFKLPSSTNSATSPSVMNTLRVQDGEADNKFLIPPRERNPAPGSKRKERAATLPTAEDLDRGFLTPVLSTDCVTTYAPVGVVRNVVAARGGVFKEGGVVMGTRFVVGW</sequence>
<feature type="compositionally biased region" description="Basic and acidic residues" evidence="1">
    <location>
        <begin position="529"/>
        <end position="542"/>
    </location>
</feature>
<dbReference type="OrthoDB" id="3556832at2759"/>
<name>A0A8H3EIB1_9LECA</name>
<gene>
    <name evidence="2" type="ORF">ALECFALPRED_002169</name>
</gene>
<keyword evidence="3" id="KW-1185">Reference proteome</keyword>
<dbReference type="AlphaFoldDB" id="A0A8H3EIB1"/>
<dbReference type="Proteomes" id="UP000664203">
    <property type="component" value="Unassembled WGS sequence"/>
</dbReference>
<feature type="region of interest" description="Disordered" evidence="1">
    <location>
        <begin position="529"/>
        <end position="557"/>
    </location>
</feature>
<feature type="region of interest" description="Disordered" evidence="1">
    <location>
        <begin position="358"/>
        <end position="378"/>
    </location>
</feature>
<reference evidence="2" key="1">
    <citation type="submission" date="2021-03" db="EMBL/GenBank/DDBJ databases">
        <authorList>
            <person name="Tagirdzhanova G."/>
        </authorList>
    </citation>
    <scope>NUCLEOTIDE SEQUENCE</scope>
</reference>